<dbReference type="GO" id="GO:0005198">
    <property type="term" value="F:structural molecule activity"/>
    <property type="evidence" value="ECO:0007669"/>
    <property type="project" value="InterPro"/>
</dbReference>
<keyword evidence="6" id="KW-1133">Transmembrane helix</keyword>
<evidence type="ECO:0000313" key="10">
    <source>
        <dbReference type="EMBL" id="NXU52723.1"/>
    </source>
</evidence>
<evidence type="ECO:0000256" key="7">
    <source>
        <dbReference type="ARBA" id="ARBA00023136"/>
    </source>
</evidence>
<evidence type="ECO:0000256" key="4">
    <source>
        <dbReference type="ARBA" id="ARBA00022692"/>
    </source>
</evidence>
<dbReference type="Proteomes" id="UP000582182">
    <property type="component" value="Unassembled WGS sequence"/>
</dbReference>
<feature type="signal peptide" evidence="9">
    <location>
        <begin position="1"/>
        <end position="28"/>
    </location>
</feature>
<dbReference type="OrthoDB" id="8498983at2759"/>
<dbReference type="Pfam" id="PF00822">
    <property type="entry name" value="PMP22_Claudin"/>
    <property type="match status" value="1"/>
</dbReference>
<keyword evidence="5 8" id="KW-0965">Cell junction</keyword>
<sequence>MSAALQMTALALALLSTLFLLLATCTDCWMVNADDSLEVSHKCRGLWRECVTNMQDGVRTCDQYDSILADHPGKLVWAASTTILGNLGQCLLTLV</sequence>
<keyword evidence="2 8" id="KW-0796">Tight junction</keyword>
<evidence type="ECO:0000313" key="11">
    <source>
        <dbReference type="Proteomes" id="UP000582182"/>
    </source>
</evidence>
<reference evidence="10 11" key="1">
    <citation type="submission" date="2019-09" db="EMBL/GenBank/DDBJ databases">
        <title>Bird 10,000 Genomes (B10K) Project - Family phase.</title>
        <authorList>
            <person name="Zhang G."/>
        </authorList>
    </citation>
    <scope>NUCLEOTIDE SEQUENCE [LARGE SCALE GENOMIC DNA]</scope>
    <source>
        <strain evidence="10">B10K-DU-029-46</strain>
    </source>
</reference>
<protein>
    <recommendedName>
        <fullName evidence="8">Claudin</fullName>
    </recommendedName>
</protein>
<dbReference type="EMBL" id="VZTY01015928">
    <property type="protein sequence ID" value="NXU52723.1"/>
    <property type="molecule type" value="Genomic_DNA"/>
</dbReference>
<evidence type="ECO:0000256" key="1">
    <source>
        <dbReference type="ARBA" id="ARBA00008295"/>
    </source>
</evidence>
<dbReference type="AlphaFoldDB" id="A0A7L3LGF4"/>
<evidence type="ECO:0000256" key="5">
    <source>
        <dbReference type="ARBA" id="ARBA00022949"/>
    </source>
</evidence>
<keyword evidence="9" id="KW-0732">Signal</keyword>
<evidence type="ECO:0000256" key="9">
    <source>
        <dbReference type="SAM" id="SignalP"/>
    </source>
</evidence>
<gene>
    <name evidence="10" type="primary">Cldn16_1</name>
    <name evidence="10" type="ORF">TURVEL_R06667</name>
</gene>
<name>A0A7L3LGF4_9CHAR</name>
<keyword evidence="11" id="KW-1185">Reference proteome</keyword>
<comment type="subcellular location">
    <subcellularLocation>
        <location evidence="8">Cell junction</location>
        <location evidence="8">Tight junction</location>
    </subcellularLocation>
    <subcellularLocation>
        <location evidence="8">Cell membrane</location>
        <topology evidence="8">Multi-pass membrane protein</topology>
    </subcellularLocation>
</comment>
<dbReference type="GO" id="GO:0005886">
    <property type="term" value="C:plasma membrane"/>
    <property type="evidence" value="ECO:0007669"/>
    <property type="project" value="UniProtKB-SubCell"/>
</dbReference>
<organism evidence="10 11">
    <name type="scientific">Turnix velox</name>
    <name type="common">Little buttonquail</name>
    <dbReference type="NCBI Taxonomy" id="2529409"/>
    <lineage>
        <taxon>Eukaryota</taxon>
        <taxon>Metazoa</taxon>
        <taxon>Chordata</taxon>
        <taxon>Craniata</taxon>
        <taxon>Vertebrata</taxon>
        <taxon>Euteleostomi</taxon>
        <taxon>Archelosauria</taxon>
        <taxon>Archosauria</taxon>
        <taxon>Dinosauria</taxon>
        <taxon>Saurischia</taxon>
        <taxon>Theropoda</taxon>
        <taxon>Coelurosauria</taxon>
        <taxon>Aves</taxon>
        <taxon>Neognathae</taxon>
        <taxon>Neoaves</taxon>
        <taxon>Charadriiformes</taxon>
        <taxon>Turnicidae</taxon>
        <taxon>Turnix</taxon>
    </lineage>
</organism>
<feature type="chain" id="PRO_5029723735" description="Claudin" evidence="9">
    <location>
        <begin position="29"/>
        <end position="95"/>
    </location>
</feature>
<keyword evidence="7" id="KW-0472">Membrane</keyword>
<dbReference type="PANTHER" id="PTHR12002">
    <property type="entry name" value="CLAUDIN"/>
    <property type="match status" value="1"/>
</dbReference>
<evidence type="ECO:0000256" key="6">
    <source>
        <dbReference type="ARBA" id="ARBA00022989"/>
    </source>
</evidence>
<proteinExistence type="inferred from homology"/>
<evidence type="ECO:0000256" key="8">
    <source>
        <dbReference type="RuleBase" id="RU060637"/>
    </source>
</evidence>
<feature type="non-terminal residue" evidence="10">
    <location>
        <position position="95"/>
    </location>
</feature>
<comment type="similarity">
    <text evidence="1 8">Belongs to the claudin family.</text>
</comment>
<evidence type="ECO:0000256" key="2">
    <source>
        <dbReference type="ARBA" id="ARBA00022427"/>
    </source>
</evidence>
<dbReference type="InterPro" id="IPR006187">
    <property type="entry name" value="Claudin"/>
</dbReference>
<evidence type="ECO:0000256" key="3">
    <source>
        <dbReference type="ARBA" id="ARBA00022475"/>
    </source>
</evidence>
<comment type="caution">
    <text evidence="10">The sequence shown here is derived from an EMBL/GenBank/DDBJ whole genome shotgun (WGS) entry which is preliminary data.</text>
</comment>
<keyword evidence="3 8" id="KW-1003">Cell membrane</keyword>
<dbReference type="GO" id="GO:0005923">
    <property type="term" value="C:bicellular tight junction"/>
    <property type="evidence" value="ECO:0007669"/>
    <property type="project" value="UniProtKB-SubCell"/>
</dbReference>
<comment type="function">
    <text evidence="8">Claudins function as major constituents of the tight junction complexes that regulate the permeability of epithelia.</text>
</comment>
<accession>A0A7L3LGF4</accession>
<keyword evidence="4" id="KW-0812">Transmembrane</keyword>
<feature type="non-terminal residue" evidence="10">
    <location>
        <position position="1"/>
    </location>
</feature>
<dbReference type="PROSITE" id="PS01346">
    <property type="entry name" value="CLAUDIN"/>
    <property type="match status" value="1"/>
</dbReference>
<dbReference type="Gene3D" id="1.20.140.150">
    <property type="match status" value="1"/>
</dbReference>
<dbReference type="InterPro" id="IPR017974">
    <property type="entry name" value="Claudin_CS"/>
</dbReference>
<dbReference type="InterPro" id="IPR004031">
    <property type="entry name" value="PMP22/EMP/MP20/Claudin"/>
</dbReference>